<dbReference type="AlphaFoldDB" id="A0A1N6GRG4"/>
<evidence type="ECO:0000313" key="1">
    <source>
        <dbReference type="EMBL" id="SIO10140.1"/>
    </source>
</evidence>
<protein>
    <submittedName>
        <fullName evidence="1">Uncharacterized protein</fullName>
    </submittedName>
</protein>
<organism evidence="1 2">
    <name type="scientific">Paraburkholderia phenazinium</name>
    <dbReference type="NCBI Taxonomy" id="60549"/>
    <lineage>
        <taxon>Bacteria</taxon>
        <taxon>Pseudomonadati</taxon>
        <taxon>Pseudomonadota</taxon>
        <taxon>Betaproteobacteria</taxon>
        <taxon>Burkholderiales</taxon>
        <taxon>Burkholderiaceae</taxon>
        <taxon>Paraburkholderia</taxon>
    </lineage>
</organism>
<dbReference type="EMBL" id="FSRU01000001">
    <property type="protein sequence ID" value="SIO10140.1"/>
    <property type="molecule type" value="Genomic_DNA"/>
</dbReference>
<name>A0A1N6GRG4_9BURK</name>
<accession>A0A1N6GRG4</accession>
<dbReference type="Proteomes" id="UP000185151">
    <property type="component" value="Unassembled WGS sequence"/>
</dbReference>
<evidence type="ECO:0000313" key="2">
    <source>
        <dbReference type="Proteomes" id="UP000185151"/>
    </source>
</evidence>
<sequence>MVILDKGLHPLDERYVDEYALRDQAGAGVQGVQVTLRCPLCLGVLVQTHRQRRGFAYFRHLSDSDSARCPLATSNYQPDGLVVSTLSRPLVAQEQRARFLFNWKRHFRIARGMVPVLSLERFTELIEYADVLNLWSYAPLELKDVPYVLLVLAGFIAVRSGEEEMTWVRFWFDGRVRDVGDLWRAGAPAAQLFRLMYRDPLHTPFPTAAELLHWERVVRVERAQDIGRVAISRAEMRAFDRFMQRNAAKRFAHREDGDDQ</sequence>
<reference evidence="1 2" key="1">
    <citation type="submission" date="2016-11" db="EMBL/GenBank/DDBJ databases">
        <authorList>
            <person name="Jaros S."/>
            <person name="Januszkiewicz K."/>
            <person name="Wedrychowicz H."/>
        </authorList>
    </citation>
    <scope>NUCLEOTIDE SEQUENCE [LARGE SCALE GENOMIC DNA]</scope>
    <source>
        <strain evidence="1 2">GAS95</strain>
    </source>
</reference>
<keyword evidence="2" id="KW-1185">Reference proteome</keyword>
<gene>
    <name evidence="1" type="ORF">SAMN05444165_0923</name>
</gene>
<proteinExistence type="predicted"/>